<feature type="compositionally biased region" description="Polar residues" evidence="3">
    <location>
        <begin position="386"/>
        <end position="395"/>
    </location>
</feature>
<accession>A0AB34JRV5</accession>
<comment type="caution">
    <text evidence="5">The sequence shown here is derived from an EMBL/GenBank/DDBJ whole genome shotgun (WGS) entry which is preliminary data.</text>
</comment>
<dbReference type="PRINTS" id="PR00633">
    <property type="entry name" value="RCCNDNSATION"/>
</dbReference>
<dbReference type="SUPFAM" id="SSF50985">
    <property type="entry name" value="RCC1/BLIP-II"/>
    <property type="match status" value="1"/>
</dbReference>
<dbReference type="InterPro" id="IPR001202">
    <property type="entry name" value="WW_dom"/>
</dbReference>
<feature type="repeat" description="RCC1" evidence="2">
    <location>
        <begin position="837"/>
        <end position="921"/>
    </location>
</feature>
<feature type="repeat" description="RCC1" evidence="2">
    <location>
        <begin position="620"/>
        <end position="685"/>
    </location>
</feature>
<evidence type="ECO:0000256" key="1">
    <source>
        <dbReference type="ARBA" id="ARBA00022737"/>
    </source>
</evidence>
<dbReference type="PANTHER" id="PTHR22870">
    <property type="entry name" value="REGULATOR OF CHROMOSOME CONDENSATION"/>
    <property type="match status" value="1"/>
</dbReference>
<dbReference type="Pfam" id="PF25390">
    <property type="entry name" value="WD40_RLD"/>
    <property type="match status" value="1"/>
</dbReference>
<feature type="repeat" description="RCC1" evidence="2">
    <location>
        <begin position="922"/>
        <end position="983"/>
    </location>
</feature>
<dbReference type="EMBL" id="JBGBPQ010000005">
    <property type="protein sequence ID" value="KAL1524051.1"/>
    <property type="molecule type" value="Genomic_DNA"/>
</dbReference>
<dbReference type="AlphaFoldDB" id="A0AB34JRV5"/>
<feature type="repeat" description="RCC1" evidence="2">
    <location>
        <begin position="760"/>
        <end position="820"/>
    </location>
</feature>
<dbReference type="PROSITE" id="PS50020">
    <property type="entry name" value="WW_DOMAIN_2"/>
    <property type="match status" value="1"/>
</dbReference>
<dbReference type="InterPro" id="IPR009091">
    <property type="entry name" value="RCC1/BLIP-II"/>
</dbReference>
<feature type="region of interest" description="Disordered" evidence="3">
    <location>
        <begin position="294"/>
        <end position="341"/>
    </location>
</feature>
<protein>
    <recommendedName>
        <fullName evidence="4">WW domain-containing protein</fullName>
    </recommendedName>
</protein>
<dbReference type="InterPro" id="IPR051210">
    <property type="entry name" value="Ub_ligase/GEF_domain"/>
</dbReference>
<feature type="region of interest" description="Disordered" evidence="3">
    <location>
        <begin position="1033"/>
        <end position="1060"/>
    </location>
</feature>
<evidence type="ECO:0000256" key="2">
    <source>
        <dbReference type="PROSITE-ProRule" id="PRU00235"/>
    </source>
</evidence>
<evidence type="ECO:0000313" key="5">
    <source>
        <dbReference type="EMBL" id="KAL1524051.1"/>
    </source>
</evidence>
<dbReference type="Gene3D" id="2.130.10.30">
    <property type="entry name" value="Regulator of chromosome condensation 1/beta-lactamase-inhibitor protein II"/>
    <property type="match status" value="3"/>
</dbReference>
<feature type="region of interest" description="Disordered" evidence="3">
    <location>
        <begin position="386"/>
        <end position="432"/>
    </location>
</feature>
<dbReference type="PANTHER" id="PTHR22870:SF408">
    <property type="entry name" value="OS09G0560450 PROTEIN"/>
    <property type="match status" value="1"/>
</dbReference>
<feature type="repeat" description="RCC1" evidence="2">
    <location>
        <begin position="686"/>
        <end position="759"/>
    </location>
</feature>
<keyword evidence="1" id="KW-0677">Repeat</keyword>
<dbReference type="InterPro" id="IPR058923">
    <property type="entry name" value="RCC1-like_dom"/>
</dbReference>
<evidence type="ECO:0000259" key="4">
    <source>
        <dbReference type="PROSITE" id="PS50020"/>
    </source>
</evidence>
<feature type="domain" description="WW" evidence="4">
    <location>
        <begin position="484"/>
        <end position="517"/>
    </location>
</feature>
<proteinExistence type="predicted"/>
<dbReference type="InterPro" id="IPR000408">
    <property type="entry name" value="Reg_chr_condens"/>
</dbReference>
<sequence>MAITHSLVPTAVEIRIISPKIRVQLHCPCCIASPAQLMGFLGLWGKRKAAPTPSDCPQGASKRRGFFSWLLGRNKARKTSPDALATAVRPPQPVRQEVQHSALPPPVHAPPPCPPVEAFTDWCEAKLVDEEIHRAVQRKAAELNDIRTLGERTAPRELLQASFGLVRNAIELLLVQSHTSLEAQQEAERVELLYEHSTLAARAAATRKAERDGLSAAVARAVGALSEPSLPVGVCAFWAELGRWRASRRETAPLQLDLVDEGILAEVASVVELPAAAAPTLLFLFGASSEVEVEGAETETHKTTTASSHLHALPSPPPSPSSHPERLKHRAPSLSAISVAPSATERENFKKAFLEASSPECRVHAPSSFKPVDLEKLKAVVCRSSSASTMNQAATKPSEGAQGPSSKSKATAGATEKKARVSQGKRADSKRGFTADDSLELEIVTPPCQHSSTSSAFHPSSQQSVEALGLAHDQGHLTRSTTESKLPFPWETVESSDGSSCLFNPHTGERRWTPPPTLLPEQSSRVFTSLLHRVCASAPLASVCAGVATSYVIGSQGELLCFGRAECGELGVADAASLEEEAGDDFDLFSVVPRWPQGLFNVAVKHISAASHVLAITSGGALYAWGSSFGGVLGIGPPERLAQLPGVDAEGRRFAPTPVLVKAFASKHVSHVSAAESHSLCCTEDGCTYSWGLSSLGRLGLPASVLKQVASAAPSGGHEKKKETPAKSIWEPELIPGLDTQKIASVSAGRAHSHARSAEGRAFSWGWARYGRLGIGSVESLPRDEDEPVQMEPRLISLLSNYFVLDISAGAAHSIALCTSREADMVSSTMPSAQAARIVFSWGLGTCGRLGVPTGPTQARAGQEEDGWMAGEAALRFASFSVDARDEEPFSSVPRRLAMLDGASVVSISSGTAHSLAVTSRGVVYGWGLATHGRVGVGKESELPEDDDGDVFVELPLRIDGLAGYEVTSVSAGDTHSIGLTSSGQLLTWGSARHGRLGFIASALDLPAENDGSSYQPLPRQIWAAAALYSQSPDRTSMPRPAKSGAAPHEQPSGGLGMACKESSTACSTSTLNSDSKHCLKGDEQGSVQYTDVTIELLTDEPGIAPGIHTSSFEERIIDGAALQTV</sequence>
<evidence type="ECO:0000313" key="6">
    <source>
        <dbReference type="Proteomes" id="UP001515480"/>
    </source>
</evidence>
<name>A0AB34JRV5_PRYPA</name>
<reference evidence="5 6" key="1">
    <citation type="journal article" date="2024" name="Science">
        <title>Giant polyketide synthase enzymes in the biosynthesis of giant marine polyether toxins.</title>
        <authorList>
            <person name="Fallon T.R."/>
            <person name="Shende V.V."/>
            <person name="Wierzbicki I.H."/>
            <person name="Pendleton A.L."/>
            <person name="Watervoot N.F."/>
            <person name="Auber R.P."/>
            <person name="Gonzalez D.J."/>
            <person name="Wisecaver J.H."/>
            <person name="Moore B.S."/>
        </authorList>
    </citation>
    <scope>NUCLEOTIDE SEQUENCE [LARGE SCALE GENOMIC DNA]</scope>
    <source>
        <strain evidence="5 6">12B1</strain>
    </source>
</reference>
<dbReference type="Proteomes" id="UP001515480">
    <property type="component" value="Unassembled WGS sequence"/>
</dbReference>
<feature type="compositionally biased region" description="Basic and acidic residues" evidence="3">
    <location>
        <begin position="415"/>
        <end position="432"/>
    </location>
</feature>
<evidence type="ECO:0000256" key="3">
    <source>
        <dbReference type="SAM" id="MobiDB-lite"/>
    </source>
</evidence>
<gene>
    <name evidence="5" type="ORF">AB1Y20_018963</name>
</gene>
<keyword evidence="6" id="KW-1185">Reference proteome</keyword>
<organism evidence="5 6">
    <name type="scientific">Prymnesium parvum</name>
    <name type="common">Toxic golden alga</name>
    <dbReference type="NCBI Taxonomy" id="97485"/>
    <lineage>
        <taxon>Eukaryota</taxon>
        <taxon>Haptista</taxon>
        <taxon>Haptophyta</taxon>
        <taxon>Prymnesiophyceae</taxon>
        <taxon>Prymnesiales</taxon>
        <taxon>Prymnesiaceae</taxon>
        <taxon>Prymnesium</taxon>
    </lineage>
</organism>
<dbReference type="PROSITE" id="PS50012">
    <property type="entry name" value="RCC1_3"/>
    <property type="match status" value="5"/>
</dbReference>